<keyword evidence="2" id="KW-1185">Reference proteome</keyword>
<sequence length="114" mass="12784">EATGLAIRVVMLTTPIEPFVIGDNVVGRESRLSRPPSNPQFIGLRDARLPRECRSSRGWVTLPEVGNVARAGTSITQVASNVITEDAAYRERRPWRRVLPRSLLERPEETAHKQ</sequence>
<dbReference type="EMBL" id="JABANO010025451">
    <property type="protein sequence ID" value="KAF4720177.1"/>
    <property type="molecule type" value="Genomic_DNA"/>
</dbReference>
<evidence type="ECO:0000313" key="1">
    <source>
        <dbReference type="EMBL" id="KAF4720177.1"/>
    </source>
</evidence>
<gene>
    <name evidence="1" type="ORF">FOZ63_032082</name>
</gene>
<comment type="caution">
    <text evidence="1">The sequence shown here is derived from an EMBL/GenBank/DDBJ whole genome shotgun (WGS) entry which is preliminary data.</text>
</comment>
<organism evidence="1 2">
    <name type="scientific">Perkinsus olseni</name>
    <name type="common">Perkinsus atlanticus</name>
    <dbReference type="NCBI Taxonomy" id="32597"/>
    <lineage>
        <taxon>Eukaryota</taxon>
        <taxon>Sar</taxon>
        <taxon>Alveolata</taxon>
        <taxon>Perkinsozoa</taxon>
        <taxon>Perkinsea</taxon>
        <taxon>Perkinsida</taxon>
        <taxon>Perkinsidae</taxon>
        <taxon>Perkinsus</taxon>
    </lineage>
</organism>
<name>A0A7J6RIC1_PEROL</name>
<protein>
    <submittedName>
        <fullName evidence="1">Uncharacterized protein</fullName>
    </submittedName>
</protein>
<accession>A0A7J6RIC1</accession>
<feature type="non-terminal residue" evidence="1">
    <location>
        <position position="1"/>
    </location>
</feature>
<dbReference type="AlphaFoldDB" id="A0A7J6RIC1"/>
<proteinExistence type="predicted"/>
<reference evidence="1 2" key="1">
    <citation type="submission" date="2020-04" db="EMBL/GenBank/DDBJ databases">
        <title>Perkinsus olseni comparative genomics.</title>
        <authorList>
            <person name="Bogema D.R."/>
        </authorList>
    </citation>
    <scope>NUCLEOTIDE SEQUENCE [LARGE SCALE GENOMIC DNA]</scope>
    <source>
        <strain evidence="1 2">ATCC PRA-207</strain>
    </source>
</reference>
<feature type="non-terminal residue" evidence="1">
    <location>
        <position position="114"/>
    </location>
</feature>
<dbReference type="Proteomes" id="UP000553632">
    <property type="component" value="Unassembled WGS sequence"/>
</dbReference>
<evidence type="ECO:0000313" key="2">
    <source>
        <dbReference type="Proteomes" id="UP000553632"/>
    </source>
</evidence>